<organism evidence="12 13">
    <name type="scientific">Candidatus Nomurabacteria bacterium GW2011_GWB1_44_12</name>
    <dbReference type="NCBI Taxonomy" id="1618748"/>
    <lineage>
        <taxon>Bacteria</taxon>
        <taxon>Candidatus Nomuraibacteriota</taxon>
    </lineage>
</organism>
<dbReference type="InterPro" id="IPR023299">
    <property type="entry name" value="ATPase_P-typ_cyto_dom_N"/>
</dbReference>
<evidence type="ECO:0000256" key="7">
    <source>
        <dbReference type="ARBA" id="ARBA00022967"/>
    </source>
</evidence>
<dbReference type="Proteomes" id="UP000033815">
    <property type="component" value="Unassembled WGS sequence"/>
</dbReference>
<keyword evidence="3 10" id="KW-0812">Transmembrane</keyword>
<dbReference type="Gene3D" id="3.40.1110.10">
    <property type="entry name" value="Calcium-transporting ATPase, cytoplasmic domain N"/>
    <property type="match status" value="1"/>
</dbReference>
<keyword evidence="8 10" id="KW-1133">Transmembrane helix</keyword>
<evidence type="ECO:0000259" key="11">
    <source>
        <dbReference type="SMART" id="SM00831"/>
    </source>
</evidence>
<feature type="domain" description="Cation-transporting P-type ATPase N-terminal" evidence="11">
    <location>
        <begin position="5"/>
        <end position="78"/>
    </location>
</feature>
<evidence type="ECO:0000256" key="4">
    <source>
        <dbReference type="ARBA" id="ARBA00022741"/>
    </source>
</evidence>
<dbReference type="EMBL" id="LCHP01000005">
    <property type="protein sequence ID" value="KKT36528.1"/>
    <property type="molecule type" value="Genomic_DNA"/>
</dbReference>
<dbReference type="SFLD" id="SFLDF00027">
    <property type="entry name" value="p-type_atpase"/>
    <property type="match status" value="1"/>
</dbReference>
<dbReference type="GO" id="GO:0012505">
    <property type="term" value="C:endomembrane system"/>
    <property type="evidence" value="ECO:0007669"/>
    <property type="project" value="UniProtKB-SubCell"/>
</dbReference>
<keyword evidence="4" id="KW-0547">Nucleotide-binding</keyword>
<proteinExistence type="predicted"/>
<name>A0A837I731_9BACT</name>
<feature type="transmembrane region" description="Helical" evidence="10">
    <location>
        <begin position="769"/>
        <end position="790"/>
    </location>
</feature>
<dbReference type="Gene3D" id="1.20.1110.10">
    <property type="entry name" value="Calcium-transporting ATPase, transmembrane domain"/>
    <property type="match status" value="1"/>
</dbReference>
<reference evidence="12 13" key="1">
    <citation type="journal article" date="2015" name="Nature">
        <title>rRNA introns, odd ribosomes, and small enigmatic genomes across a large radiation of phyla.</title>
        <authorList>
            <person name="Brown C.T."/>
            <person name="Hug L.A."/>
            <person name="Thomas B.C."/>
            <person name="Sharon I."/>
            <person name="Castelle C.J."/>
            <person name="Singh A."/>
            <person name="Wilkins M.J."/>
            <person name="Williams K.H."/>
            <person name="Banfield J.F."/>
        </authorList>
    </citation>
    <scope>NUCLEOTIDE SEQUENCE [LARGE SCALE GENOMIC DNA]</scope>
</reference>
<dbReference type="InterPro" id="IPR004014">
    <property type="entry name" value="ATPase_P-typ_cation-transptr_N"/>
</dbReference>
<dbReference type="Pfam" id="PF00690">
    <property type="entry name" value="Cation_ATPase_N"/>
    <property type="match status" value="1"/>
</dbReference>
<evidence type="ECO:0000256" key="8">
    <source>
        <dbReference type="ARBA" id="ARBA00022989"/>
    </source>
</evidence>
<dbReference type="InterPro" id="IPR059000">
    <property type="entry name" value="ATPase_P-type_domA"/>
</dbReference>
<evidence type="ECO:0000256" key="6">
    <source>
        <dbReference type="ARBA" id="ARBA00022842"/>
    </source>
</evidence>
<feature type="transmembrane region" description="Helical" evidence="10">
    <location>
        <begin position="61"/>
        <end position="77"/>
    </location>
</feature>
<dbReference type="FunFam" id="2.70.150.10:FF:000160">
    <property type="entry name" value="Sarcoplasmic/endoplasmic reticulum calcium ATPase 1"/>
    <property type="match status" value="1"/>
</dbReference>
<dbReference type="SUPFAM" id="SSF81653">
    <property type="entry name" value="Calcium ATPase, transduction domain A"/>
    <property type="match status" value="1"/>
</dbReference>
<dbReference type="PRINTS" id="PR00119">
    <property type="entry name" value="CATATPASE"/>
</dbReference>
<dbReference type="SFLD" id="SFLDS00003">
    <property type="entry name" value="Haloacid_Dehalogenase"/>
    <property type="match status" value="1"/>
</dbReference>
<feature type="transmembrane region" description="Helical" evidence="10">
    <location>
        <begin position="708"/>
        <end position="731"/>
    </location>
</feature>
<dbReference type="InterPro" id="IPR036412">
    <property type="entry name" value="HAD-like_sf"/>
</dbReference>
<evidence type="ECO:0000256" key="2">
    <source>
        <dbReference type="ARBA" id="ARBA00022553"/>
    </source>
</evidence>
<dbReference type="SMART" id="SM00831">
    <property type="entry name" value="Cation_ATPase_N"/>
    <property type="match status" value="1"/>
</dbReference>
<evidence type="ECO:0000256" key="9">
    <source>
        <dbReference type="ARBA" id="ARBA00023136"/>
    </source>
</evidence>
<keyword evidence="2" id="KW-0597">Phosphoprotein</keyword>
<dbReference type="InterPro" id="IPR008250">
    <property type="entry name" value="ATPase_P-typ_transduc_dom_A_sf"/>
</dbReference>
<accession>A0A837I731</accession>
<dbReference type="PRINTS" id="PR00120">
    <property type="entry name" value="HATPASE"/>
</dbReference>
<gene>
    <name evidence="12" type="ORF">UW25_C0005G0010</name>
</gene>
<comment type="caution">
    <text evidence="12">The sequence shown here is derived from an EMBL/GenBank/DDBJ whole genome shotgun (WGS) entry which is preliminary data.</text>
</comment>
<evidence type="ECO:0000256" key="1">
    <source>
        <dbReference type="ARBA" id="ARBA00004127"/>
    </source>
</evidence>
<dbReference type="AlphaFoldDB" id="A0A837I731"/>
<dbReference type="SFLD" id="SFLDG00002">
    <property type="entry name" value="C1.7:_P-type_atpase_like"/>
    <property type="match status" value="1"/>
</dbReference>
<dbReference type="GO" id="GO:0016887">
    <property type="term" value="F:ATP hydrolysis activity"/>
    <property type="evidence" value="ECO:0007669"/>
    <property type="project" value="InterPro"/>
</dbReference>
<comment type="subcellular location">
    <subcellularLocation>
        <location evidence="1">Endomembrane system</location>
        <topology evidence="1">Multi-pass membrane protein</topology>
    </subcellularLocation>
</comment>
<dbReference type="InterPro" id="IPR023298">
    <property type="entry name" value="ATPase_P-typ_TM_dom_sf"/>
</dbReference>
<dbReference type="PANTHER" id="PTHR42861">
    <property type="entry name" value="CALCIUM-TRANSPORTING ATPASE"/>
    <property type="match status" value="1"/>
</dbReference>
<evidence type="ECO:0000256" key="10">
    <source>
        <dbReference type="SAM" id="Phobius"/>
    </source>
</evidence>
<dbReference type="GO" id="GO:0016020">
    <property type="term" value="C:membrane"/>
    <property type="evidence" value="ECO:0007669"/>
    <property type="project" value="InterPro"/>
</dbReference>
<keyword evidence="5" id="KW-0067">ATP-binding</keyword>
<dbReference type="GO" id="GO:0005524">
    <property type="term" value="F:ATP binding"/>
    <property type="evidence" value="ECO:0007669"/>
    <property type="project" value="UniProtKB-KW"/>
</dbReference>
<dbReference type="Gene3D" id="2.70.150.10">
    <property type="entry name" value="Calcium-transporting ATPase, cytoplasmic transduction domain A"/>
    <property type="match status" value="1"/>
</dbReference>
<dbReference type="InterPro" id="IPR023214">
    <property type="entry name" value="HAD_sf"/>
</dbReference>
<sequence length="837" mass="91134">MDFSKYANTNISEVTKLFSVDPSNGLPLSEIETRRKATGLNLLANSKVSPLKIFLRQFKSSFIYLLLFATVLSFILGQFTEGIMILIFLLINAALGFYQEYRSEQTVELLKRYVATRVKVRRGGKVSTINASEIVLGDVIILEAGDGVPADIRIIEEKGLVVNEEPLTGESVSVEKESAPLTGDTTELYEAKNICFSGTTVVSGSATGIVFAIGNRTQIGGIAELVGGTSHVSSFEKELGKFSRFILYLVIGTLLFIFAMNIVLKGYSANIVELAIFSIALAVSVVPEALPLVMTFSLSRGARHLAKERVVVKRLSAIEDLGGIQMLCTDKTGTLTENKLTVHEMCGEDARATLFAGALGGNYLGARARGGAPDPFDTALWESLSLKEQTDVASYSRLRDTPFDPVHKRNSVTLKKGTDTVMIIRGAPESIIASSKLSKDEQEKTFAWMAEEGRAGRRTLAIASKKWTAHSNEETGFTFVGCISFIDPIKGTAVQAIIDAQKLGLKIKILTGDSKEVAGQVAHKVGLAKSPEDVLTAREFFALPEGVREGALEQTNVFARVSPEEKYRLIELLQKNYQVGFLGEGINDAPALKIANVAIVVASASDIAREVSDIILLDNSLSVVVGGIREGRAIFANTVKYIRSSLSSNFGNFYAVAISSLFIPFLPMLATQILLVNLLSDFPAIAIATDTVDDDELREPKQYDVRKLVAMGTVLGIVSTVFDFIIFASFYKLGPEVLQTHWFIESILTELLFLFSIRSRGFFFQTKAPSFVLVVLTVLAASATLLIPFTSIGQSLFHFIAPTASSLGFVLGIVALYFVTTEFAKISYYRLTTQQKV</sequence>
<dbReference type="InterPro" id="IPR044492">
    <property type="entry name" value="P_typ_ATPase_HD_dom"/>
</dbReference>
<dbReference type="SUPFAM" id="SSF81665">
    <property type="entry name" value="Calcium ATPase, transmembrane domain M"/>
    <property type="match status" value="1"/>
</dbReference>
<feature type="transmembrane region" description="Helical" evidence="10">
    <location>
        <begin position="737"/>
        <end position="757"/>
    </location>
</feature>
<feature type="transmembrane region" description="Helical" evidence="10">
    <location>
        <begin position="796"/>
        <end position="820"/>
    </location>
</feature>
<dbReference type="SUPFAM" id="SSF56784">
    <property type="entry name" value="HAD-like"/>
    <property type="match status" value="1"/>
</dbReference>
<dbReference type="Gene3D" id="3.40.50.1000">
    <property type="entry name" value="HAD superfamily/HAD-like"/>
    <property type="match status" value="1"/>
</dbReference>
<feature type="transmembrane region" description="Helical" evidence="10">
    <location>
        <begin position="245"/>
        <end position="264"/>
    </location>
</feature>
<feature type="transmembrane region" description="Helical" evidence="10">
    <location>
        <begin position="276"/>
        <end position="299"/>
    </location>
</feature>
<dbReference type="Pfam" id="PF00702">
    <property type="entry name" value="Hydrolase"/>
    <property type="match status" value="1"/>
</dbReference>
<protein>
    <submittedName>
        <fullName evidence="12">Cation-transporting P-type ATPase</fullName>
    </submittedName>
</protein>
<dbReference type="Pfam" id="PF00122">
    <property type="entry name" value="E1-E2_ATPase"/>
    <property type="match status" value="1"/>
</dbReference>
<evidence type="ECO:0000313" key="13">
    <source>
        <dbReference type="Proteomes" id="UP000033815"/>
    </source>
</evidence>
<dbReference type="InterPro" id="IPR006068">
    <property type="entry name" value="ATPase_P-typ_cation-transptr_C"/>
</dbReference>
<keyword evidence="6" id="KW-0460">Magnesium</keyword>
<keyword evidence="7" id="KW-1278">Translocase</keyword>
<dbReference type="InterPro" id="IPR018303">
    <property type="entry name" value="ATPase_P-typ_P_site"/>
</dbReference>
<evidence type="ECO:0000256" key="5">
    <source>
        <dbReference type="ARBA" id="ARBA00022840"/>
    </source>
</evidence>
<dbReference type="NCBIfam" id="TIGR01494">
    <property type="entry name" value="ATPase_P-type"/>
    <property type="match status" value="2"/>
</dbReference>
<keyword evidence="9 10" id="KW-0472">Membrane</keyword>
<evidence type="ECO:0000313" key="12">
    <source>
        <dbReference type="EMBL" id="KKT36528.1"/>
    </source>
</evidence>
<evidence type="ECO:0000256" key="3">
    <source>
        <dbReference type="ARBA" id="ARBA00022692"/>
    </source>
</evidence>
<dbReference type="PROSITE" id="PS00154">
    <property type="entry name" value="ATPASE_E1_E2"/>
    <property type="match status" value="1"/>
</dbReference>
<dbReference type="Pfam" id="PF00689">
    <property type="entry name" value="Cation_ATPase_C"/>
    <property type="match status" value="1"/>
</dbReference>
<dbReference type="InterPro" id="IPR001757">
    <property type="entry name" value="P_typ_ATPase"/>
</dbReference>